<gene>
    <name evidence="1" type="ordered locus">Cycma_0248</name>
</gene>
<dbReference type="RefSeq" id="WP_014018329.1">
    <property type="nucleotide sequence ID" value="NC_015914.1"/>
</dbReference>
<name>G0J389_CYCMS</name>
<evidence type="ECO:0000313" key="2">
    <source>
        <dbReference type="Proteomes" id="UP000001635"/>
    </source>
</evidence>
<dbReference type="STRING" id="880070.Cycma_0248"/>
<organism evidence="1 2">
    <name type="scientific">Cyclobacterium marinum (strain ATCC 25205 / DSM 745 / LMG 13164 / NCIMB 1802)</name>
    <name type="common">Flectobacillus marinus</name>
    <dbReference type="NCBI Taxonomy" id="880070"/>
    <lineage>
        <taxon>Bacteria</taxon>
        <taxon>Pseudomonadati</taxon>
        <taxon>Bacteroidota</taxon>
        <taxon>Cytophagia</taxon>
        <taxon>Cytophagales</taxon>
        <taxon>Cyclobacteriaceae</taxon>
        <taxon>Cyclobacterium</taxon>
    </lineage>
</organism>
<dbReference type="AlphaFoldDB" id="G0J389"/>
<evidence type="ECO:0000313" key="1">
    <source>
        <dbReference type="EMBL" id="AEL24030.1"/>
    </source>
</evidence>
<dbReference type="HOGENOM" id="CLU_1493861_0_0_10"/>
<evidence type="ECO:0008006" key="3">
    <source>
        <dbReference type="Google" id="ProtNLM"/>
    </source>
</evidence>
<dbReference type="EMBL" id="CP002955">
    <property type="protein sequence ID" value="AEL24030.1"/>
    <property type="molecule type" value="Genomic_DNA"/>
</dbReference>
<accession>G0J389</accession>
<dbReference type="OrthoDB" id="838911at2"/>
<reference evidence="2" key="1">
    <citation type="submission" date="2011-07" db="EMBL/GenBank/DDBJ databases">
        <title>The complete genome of Cyclobacterium marinum DSM 745.</title>
        <authorList>
            <person name="Lucas S."/>
            <person name="Han J."/>
            <person name="Lapidus A."/>
            <person name="Bruce D."/>
            <person name="Goodwin L."/>
            <person name="Pitluck S."/>
            <person name="Peters L."/>
            <person name="Kyrpides N."/>
            <person name="Mavromatis K."/>
            <person name="Ivanova N."/>
            <person name="Ovchinnikova G."/>
            <person name="Chertkov O."/>
            <person name="Detter J.C."/>
            <person name="Tapia R."/>
            <person name="Han C."/>
            <person name="Land M."/>
            <person name="Hauser L."/>
            <person name="Markowitz V."/>
            <person name="Cheng J.-F."/>
            <person name="Hugenholtz P."/>
            <person name="Woyke T."/>
            <person name="Wu D."/>
            <person name="Tindall B."/>
            <person name="Schuetze A."/>
            <person name="Brambilla E."/>
            <person name="Klenk H.-P."/>
            <person name="Eisen J.A."/>
        </authorList>
    </citation>
    <scope>NUCLEOTIDE SEQUENCE [LARGE SCALE GENOMIC DNA]</scope>
    <source>
        <strain evidence="2">ATCC 25205 / DSM 745 / LMG 13164 / NCIMB 1802</strain>
    </source>
</reference>
<sequence>MDLFDYSGALHLEESAALETDVFIADAEDVETYPALPDLSGGTKNSDYVDLADATFTMKTGKKFYKFSATLERNSFESTLEGSRGAKSFVNMLTITKSGADKDLVGFLRANRNRRLIVAFKNLGATQYCVLGYKGLPAEVESGGVSVSAEVTGDKNTTFVIRSIFYPPLYIDEIPLTEAV</sequence>
<proteinExistence type="predicted"/>
<protein>
    <recommendedName>
        <fullName evidence="3">Phage tail protein</fullName>
    </recommendedName>
</protein>
<dbReference type="Proteomes" id="UP000001635">
    <property type="component" value="Chromosome"/>
</dbReference>
<keyword evidence="2" id="KW-1185">Reference proteome</keyword>
<dbReference type="KEGG" id="cmr:Cycma_0248"/>